<reference evidence="2" key="1">
    <citation type="submission" date="2016-06" db="EMBL/GenBank/DDBJ databases">
        <title>Parallel loss of symbiosis genes in relatives of nitrogen-fixing non-legume Parasponia.</title>
        <authorList>
            <person name="Van Velzen R."/>
            <person name="Holmer R."/>
            <person name="Bu F."/>
            <person name="Rutten L."/>
            <person name="Van Zeijl A."/>
            <person name="Liu W."/>
            <person name="Santuari L."/>
            <person name="Cao Q."/>
            <person name="Sharma T."/>
            <person name="Shen D."/>
            <person name="Roswanjaya Y."/>
            <person name="Wardhani T."/>
            <person name="Kalhor M.S."/>
            <person name="Jansen J."/>
            <person name="Van den Hoogen J."/>
            <person name="Gungor B."/>
            <person name="Hartog M."/>
            <person name="Hontelez J."/>
            <person name="Verver J."/>
            <person name="Yang W.-C."/>
            <person name="Schijlen E."/>
            <person name="Repin R."/>
            <person name="Schilthuizen M."/>
            <person name="Schranz E."/>
            <person name="Heidstra R."/>
            <person name="Miyata K."/>
            <person name="Fedorova E."/>
            <person name="Kohlen W."/>
            <person name="Bisseling T."/>
            <person name="Smit S."/>
            <person name="Geurts R."/>
        </authorList>
    </citation>
    <scope>NUCLEOTIDE SEQUENCE [LARGE SCALE GENOMIC DNA]</scope>
    <source>
        <strain evidence="2">cv. WU1-14</strain>
    </source>
</reference>
<evidence type="ECO:0000313" key="2">
    <source>
        <dbReference type="Proteomes" id="UP000237105"/>
    </source>
</evidence>
<organism evidence="1 2">
    <name type="scientific">Parasponia andersonii</name>
    <name type="common">Sponia andersonii</name>
    <dbReference type="NCBI Taxonomy" id="3476"/>
    <lineage>
        <taxon>Eukaryota</taxon>
        <taxon>Viridiplantae</taxon>
        <taxon>Streptophyta</taxon>
        <taxon>Embryophyta</taxon>
        <taxon>Tracheophyta</taxon>
        <taxon>Spermatophyta</taxon>
        <taxon>Magnoliopsida</taxon>
        <taxon>eudicotyledons</taxon>
        <taxon>Gunneridae</taxon>
        <taxon>Pentapetalae</taxon>
        <taxon>rosids</taxon>
        <taxon>fabids</taxon>
        <taxon>Rosales</taxon>
        <taxon>Cannabaceae</taxon>
        <taxon>Parasponia</taxon>
    </lineage>
</organism>
<dbReference type="EMBL" id="JXTB01000078">
    <property type="protein sequence ID" value="PON66636.1"/>
    <property type="molecule type" value="Genomic_DNA"/>
</dbReference>
<name>A0A2P5D004_PARAD</name>
<feature type="non-terminal residue" evidence="1">
    <location>
        <position position="94"/>
    </location>
</feature>
<evidence type="ECO:0000313" key="1">
    <source>
        <dbReference type="EMBL" id="PON66636.1"/>
    </source>
</evidence>
<dbReference type="Proteomes" id="UP000237105">
    <property type="component" value="Unassembled WGS sequence"/>
</dbReference>
<gene>
    <name evidence="1" type="ORF">PanWU01x14_108780</name>
</gene>
<keyword evidence="2" id="KW-1185">Reference proteome</keyword>
<proteinExistence type="predicted"/>
<accession>A0A2P5D004</accession>
<dbReference type="OrthoDB" id="10393444at2759"/>
<sequence>MLPLAYIIIYDFGWCLTLNADGITKDDVICCVFTHVFLTIGSAIPGGDRRRGMATRSSGTYFMPMMVFGRETMRGRKRGFGVLREKDEEVEGFK</sequence>
<comment type="caution">
    <text evidence="1">The sequence shown here is derived from an EMBL/GenBank/DDBJ whole genome shotgun (WGS) entry which is preliminary data.</text>
</comment>
<dbReference type="AlphaFoldDB" id="A0A2P5D004"/>
<protein>
    <submittedName>
        <fullName evidence="1">Uncharacterized protein</fullName>
    </submittedName>
</protein>